<feature type="domain" description="DUF6924" evidence="1">
    <location>
        <begin position="68"/>
        <end position="166"/>
    </location>
</feature>
<reference evidence="3" key="1">
    <citation type="journal article" date="2015" name="Genome Announc.">
        <title>Genome sequence of the AIDS-associated pathogen Penicillium marneffei (ATCC18224) and its near taxonomic relative Talaromyces stipitatus (ATCC10500).</title>
        <authorList>
            <person name="Nierman W.C."/>
            <person name="Fedorova-Abrams N.D."/>
            <person name="Andrianopoulos A."/>
        </authorList>
    </citation>
    <scope>NUCLEOTIDE SEQUENCE [LARGE SCALE GENOMIC DNA]</scope>
    <source>
        <strain evidence="3">ATCC 10500 / CBS 375.48 / QM 6759 / NRRL 1006</strain>
    </source>
</reference>
<keyword evidence="3" id="KW-1185">Reference proteome</keyword>
<dbReference type="EMBL" id="EQ962660">
    <property type="protein sequence ID" value="EED12331.1"/>
    <property type="molecule type" value="Genomic_DNA"/>
</dbReference>
<dbReference type="AlphaFoldDB" id="B8MSE4"/>
<dbReference type="GeneID" id="8100099"/>
<dbReference type="InterPro" id="IPR053832">
    <property type="entry name" value="DUF6924"/>
</dbReference>
<proteinExistence type="predicted"/>
<evidence type="ECO:0000313" key="2">
    <source>
        <dbReference type="EMBL" id="EED12331.1"/>
    </source>
</evidence>
<evidence type="ECO:0000313" key="3">
    <source>
        <dbReference type="Proteomes" id="UP000001745"/>
    </source>
</evidence>
<dbReference type="RefSeq" id="XP_002487985.1">
    <property type="nucleotide sequence ID" value="XM_002487940.1"/>
</dbReference>
<accession>B8MSE4</accession>
<gene>
    <name evidence="2" type="ORF">TSTA_003870</name>
</gene>
<name>B8MSE4_TALSN</name>
<dbReference type="HOGENOM" id="CLU_1421125_0_0_1"/>
<dbReference type="STRING" id="441959.B8MSE4"/>
<evidence type="ECO:0000259" key="1">
    <source>
        <dbReference type="Pfam" id="PF21962"/>
    </source>
</evidence>
<dbReference type="VEuPathDB" id="FungiDB:TSTA_003870"/>
<sequence>MVELWPVFLTAPEVNIKALNKALLLLQDFQFAEEIPCSNWFLMTSKDMPTGKLQPTTPPHDPDGLFKNEFAGMSMDEINDFLWDNTERFEKAGLTCYTWLIIDVKGLETDTSLVAQRVFEYDEDTETGSHVKSFRAARLPYERVWDMYCNLDVANMDFEDWVDESGGIQEDGTWKWAGPFPLTNEGLKRAEEERKAKIEKALEEMRRLGHID</sequence>
<dbReference type="OrthoDB" id="2884623at2759"/>
<dbReference type="Proteomes" id="UP000001745">
    <property type="component" value="Unassembled WGS sequence"/>
</dbReference>
<organism evidence="2 3">
    <name type="scientific">Talaromyces stipitatus (strain ATCC 10500 / CBS 375.48 / QM 6759 / NRRL 1006)</name>
    <name type="common">Penicillium stipitatum</name>
    <dbReference type="NCBI Taxonomy" id="441959"/>
    <lineage>
        <taxon>Eukaryota</taxon>
        <taxon>Fungi</taxon>
        <taxon>Dikarya</taxon>
        <taxon>Ascomycota</taxon>
        <taxon>Pezizomycotina</taxon>
        <taxon>Eurotiomycetes</taxon>
        <taxon>Eurotiomycetidae</taxon>
        <taxon>Eurotiales</taxon>
        <taxon>Trichocomaceae</taxon>
        <taxon>Talaromyces</taxon>
        <taxon>Talaromyces sect. Talaromyces</taxon>
    </lineage>
</organism>
<dbReference type="Pfam" id="PF21962">
    <property type="entry name" value="DUF6924"/>
    <property type="match status" value="1"/>
</dbReference>
<protein>
    <recommendedName>
        <fullName evidence="1">DUF6924 domain-containing protein</fullName>
    </recommendedName>
</protein>
<dbReference type="OMA" id="WWEYDSS"/>
<dbReference type="InParanoid" id="B8MSE4"/>
<dbReference type="eggNOG" id="ENOG502TB1C">
    <property type="taxonomic scope" value="Eukaryota"/>
</dbReference>